<proteinExistence type="inferred from homology"/>
<accession>A0A0E2ASZ4</accession>
<dbReference type="RefSeq" id="WP_005795227.1">
    <property type="nucleotide sequence ID" value="NZ_JH724215.1"/>
</dbReference>
<dbReference type="PANTHER" id="PTHR43300:SF11">
    <property type="entry name" value="ACETYLTRANSFERASE RV3034C-RELATED"/>
    <property type="match status" value="1"/>
</dbReference>
<dbReference type="AlphaFoldDB" id="A0A0E2ASZ4"/>
<dbReference type="Pfam" id="PF00132">
    <property type="entry name" value="Hexapep"/>
    <property type="match status" value="1"/>
</dbReference>
<dbReference type="Proteomes" id="UP000003879">
    <property type="component" value="Unassembled WGS sequence"/>
</dbReference>
<evidence type="ECO:0008006" key="4">
    <source>
        <dbReference type="Google" id="ProtNLM"/>
    </source>
</evidence>
<organism evidence="2 3">
    <name type="scientific">Bacteroides fragilis CL07T12C05</name>
    <dbReference type="NCBI Taxonomy" id="997883"/>
    <lineage>
        <taxon>Bacteria</taxon>
        <taxon>Pseudomonadati</taxon>
        <taxon>Bacteroidota</taxon>
        <taxon>Bacteroidia</taxon>
        <taxon>Bacteroidales</taxon>
        <taxon>Bacteroidaceae</taxon>
        <taxon>Bacteroides</taxon>
    </lineage>
</organism>
<comment type="caution">
    <text evidence="2">The sequence shown here is derived from an EMBL/GenBank/DDBJ whole genome shotgun (WGS) entry which is preliminary data.</text>
</comment>
<dbReference type="HOGENOM" id="CLU_051638_12_2_10"/>
<dbReference type="PANTHER" id="PTHR43300">
    <property type="entry name" value="ACETYLTRANSFERASE"/>
    <property type="match status" value="1"/>
</dbReference>
<reference evidence="2 3" key="1">
    <citation type="submission" date="2012-02" db="EMBL/GenBank/DDBJ databases">
        <title>The Genome Sequence of Bacteroides fragilis CL07T12C05.</title>
        <authorList>
            <consortium name="The Broad Institute Genome Sequencing Platform"/>
            <person name="Earl A."/>
            <person name="Ward D."/>
            <person name="Feldgarden M."/>
            <person name="Gevers D."/>
            <person name="Zitomersky N.L."/>
            <person name="Coyne M.J."/>
            <person name="Comstock L.E."/>
            <person name="Young S.K."/>
            <person name="Zeng Q."/>
            <person name="Gargeya S."/>
            <person name="Fitzgerald M."/>
            <person name="Haas B."/>
            <person name="Abouelleil A."/>
            <person name="Alvarado L."/>
            <person name="Arachchi H.M."/>
            <person name="Berlin A."/>
            <person name="Chapman S.B."/>
            <person name="Gearin G."/>
            <person name="Goldberg J."/>
            <person name="Griggs A."/>
            <person name="Gujja S."/>
            <person name="Hansen M."/>
            <person name="Heiman D."/>
            <person name="Howarth C."/>
            <person name="Larimer J."/>
            <person name="Lui A."/>
            <person name="MacDonald P.J.P."/>
            <person name="McCowen C."/>
            <person name="Montmayeur A."/>
            <person name="Murphy C."/>
            <person name="Neiman D."/>
            <person name="Pearson M."/>
            <person name="Priest M."/>
            <person name="Roberts A."/>
            <person name="Saif S."/>
            <person name="Shea T."/>
            <person name="Sisk P."/>
            <person name="Stolte C."/>
            <person name="Sykes S."/>
            <person name="Wortman J."/>
            <person name="Nusbaum C."/>
            <person name="Birren B."/>
        </authorList>
    </citation>
    <scope>NUCLEOTIDE SEQUENCE [LARGE SCALE GENOMIC DNA]</scope>
    <source>
        <strain evidence="2 3">CL07T12C05</strain>
    </source>
</reference>
<dbReference type="InterPro" id="IPR001451">
    <property type="entry name" value="Hexapep"/>
</dbReference>
<dbReference type="InterPro" id="IPR011004">
    <property type="entry name" value="Trimer_LpxA-like_sf"/>
</dbReference>
<protein>
    <recommendedName>
        <fullName evidence="4">Maltose/galactoside acetyltransferase domain-containing protein</fullName>
    </recommendedName>
</protein>
<dbReference type="SUPFAM" id="SSF51161">
    <property type="entry name" value="Trimeric LpxA-like enzymes"/>
    <property type="match status" value="1"/>
</dbReference>
<dbReference type="InterPro" id="IPR050179">
    <property type="entry name" value="Trans_hexapeptide_repeat"/>
</dbReference>
<gene>
    <name evidence="2" type="ORF">HMPREF1056_01544</name>
</gene>
<dbReference type="Gene3D" id="2.160.10.10">
    <property type="entry name" value="Hexapeptide repeat proteins"/>
    <property type="match status" value="1"/>
</dbReference>
<comment type="similarity">
    <text evidence="1">Belongs to the transferase hexapeptide repeat family.</text>
</comment>
<dbReference type="PATRIC" id="fig|997883.3.peg.1625"/>
<name>A0A0E2ASZ4_BACFG</name>
<dbReference type="EMBL" id="AGXN01000009">
    <property type="protein sequence ID" value="EIY97722.1"/>
    <property type="molecule type" value="Genomic_DNA"/>
</dbReference>
<evidence type="ECO:0000313" key="3">
    <source>
        <dbReference type="Proteomes" id="UP000003879"/>
    </source>
</evidence>
<sequence>MLNLFVRLVNLYWRFLVSPEKYALHIGVKIGKNCFIATREWSSEPYLISIGNNCQITRNVYIHTHGGGQAVRNICPEFDAYGKVTINDWVYIGANSHIMPGVTIGEGCLIAAGSVVTKSVPKNCVVGGNPAKIICSTNDFLNRNHFYNLNTKGKFKNSEEKKAYLMSIPEEKFIKKELLKK</sequence>
<dbReference type="CDD" id="cd04647">
    <property type="entry name" value="LbH_MAT_like"/>
    <property type="match status" value="1"/>
</dbReference>
<evidence type="ECO:0000313" key="2">
    <source>
        <dbReference type="EMBL" id="EIY97722.1"/>
    </source>
</evidence>
<evidence type="ECO:0000256" key="1">
    <source>
        <dbReference type="ARBA" id="ARBA00007274"/>
    </source>
</evidence>